<organism evidence="1 2">
    <name type="scientific">Pseudocitrobacter corydidari</name>
    <dbReference type="NCBI Taxonomy" id="2891570"/>
    <lineage>
        <taxon>Bacteria</taxon>
        <taxon>Pseudomonadati</taxon>
        <taxon>Pseudomonadota</taxon>
        <taxon>Gammaproteobacteria</taxon>
        <taxon>Enterobacterales</taxon>
        <taxon>Enterobacteriaceae</taxon>
        <taxon>Pseudocitrobacter</taxon>
    </lineage>
</organism>
<reference evidence="1 2" key="1">
    <citation type="journal article" date="2022" name="Int. J. Syst. Evol. Microbiol.">
        <title>Pseudocitrobacter corydidari sp. nov., isolated from the Asian emerald cockroach Corydidarum magnifica.</title>
        <authorList>
            <person name="Guzman J."/>
            <person name="Poehlein A."/>
            <person name="Glaeser S.P."/>
            <person name="Schwengers O."/>
            <person name="Blom J."/>
            <person name="Hollensteiner J."/>
            <person name="Kampfer P."/>
            <person name="Vilcinskas A."/>
        </authorList>
    </citation>
    <scope>NUCLEOTIDE SEQUENCE [LARGE SCALE GENOMIC DNA]</scope>
    <source>
        <strain evidence="1">G163CM</strain>
    </source>
</reference>
<accession>A0ABY3SA33</accession>
<keyword evidence="2" id="KW-1185">Reference proteome</keyword>
<sequence length="42" mass="4709">MNSANLFLSKKSPAEAGLVRYNVSQFQIKSNGTEPLHRLAYK</sequence>
<evidence type="ECO:0000313" key="2">
    <source>
        <dbReference type="Proteomes" id="UP001199659"/>
    </source>
</evidence>
<evidence type="ECO:0000313" key="1">
    <source>
        <dbReference type="EMBL" id="UGS43625.1"/>
    </source>
</evidence>
<name>A0ABY3SA33_9ENTR</name>
<protein>
    <submittedName>
        <fullName evidence="1">Uncharacterized protein</fullName>
    </submittedName>
</protein>
<dbReference type="EMBL" id="CP087880">
    <property type="protein sequence ID" value="UGS43625.1"/>
    <property type="molecule type" value="Genomic_DNA"/>
</dbReference>
<gene>
    <name evidence="1" type="ORF">G163CM_44040</name>
</gene>
<dbReference type="Proteomes" id="UP001199659">
    <property type="component" value="Chromosome"/>
</dbReference>
<proteinExistence type="predicted"/>